<name>A0A2S6GRB1_9PSEU</name>
<protein>
    <submittedName>
        <fullName evidence="3">Uncharacterized protein DUF4395</fullName>
    </submittedName>
</protein>
<feature type="transmembrane region" description="Helical" evidence="1">
    <location>
        <begin position="117"/>
        <end position="140"/>
    </location>
</feature>
<keyword evidence="1" id="KW-1133">Transmembrane helix</keyword>
<reference evidence="3 4" key="1">
    <citation type="submission" date="2018-02" db="EMBL/GenBank/DDBJ databases">
        <title>Genomic Encyclopedia of Archaeal and Bacterial Type Strains, Phase II (KMG-II): from individual species to whole genera.</title>
        <authorList>
            <person name="Goeker M."/>
        </authorList>
    </citation>
    <scope>NUCLEOTIDE SEQUENCE [LARGE SCALE GENOMIC DNA]</scope>
    <source>
        <strain evidence="3 4">YU 961-1</strain>
    </source>
</reference>
<accession>A0A2S6GRB1</accession>
<feature type="transmembrane region" description="Helical" evidence="1">
    <location>
        <begin position="85"/>
        <end position="105"/>
    </location>
</feature>
<proteinExistence type="predicted"/>
<dbReference type="Proteomes" id="UP000239203">
    <property type="component" value="Unassembled WGS sequence"/>
</dbReference>
<gene>
    <name evidence="3" type="ORF">CLV40_10625</name>
</gene>
<keyword evidence="4" id="KW-1185">Reference proteome</keyword>
<dbReference type="AlphaFoldDB" id="A0A2S6GRB1"/>
<evidence type="ECO:0000259" key="2">
    <source>
        <dbReference type="Pfam" id="PF14340"/>
    </source>
</evidence>
<sequence length="154" mass="16038">MSTTPPVPPRASVDPRGPRFAAWVTSAVLVAVLATGWWPLLAAQALVFAVGAFAGLRYAPYAALFRVLVAPRLAPTDEREDAAPVRFAQGVGFGFAVVGALGYAFDVPALGLVATAFALAAAFLNAAFGFCLGCETYVLLNRLSIIKPKVGTAR</sequence>
<dbReference type="Pfam" id="PF14340">
    <property type="entry name" value="DUF4395"/>
    <property type="match status" value="1"/>
</dbReference>
<comment type="caution">
    <text evidence="3">The sequence shown here is derived from an EMBL/GenBank/DDBJ whole genome shotgun (WGS) entry which is preliminary data.</text>
</comment>
<dbReference type="InterPro" id="IPR025508">
    <property type="entry name" value="DUF4395"/>
</dbReference>
<evidence type="ECO:0000313" key="3">
    <source>
        <dbReference type="EMBL" id="PPK67795.1"/>
    </source>
</evidence>
<keyword evidence="1" id="KW-0472">Membrane</keyword>
<dbReference type="EMBL" id="PTIX01000006">
    <property type="protein sequence ID" value="PPK67795.1"/>
    <property type="molecule type" value="Genomic_DNA"/>
</dbReference>
<feature type="transmembrane region" description="Helical" evidence="1">
    <location>
        <begin position="46"/>
        <end position="64"/>
    </location>
</feature>
<organism evidence="3 4">
    <name type="scientific">Actinokineospora auranticolor</name>
    <dbReference type="NCBI Taxonomy" id="155976"/>
    <lineage>
        <taxon>Bacteria</taxon>
        <taxon>Bacillati</taxon>
        <taxon>Actinomycetota</taxon>
        <taxon>Actinomycetes</taxon>
        <taxon>Pseudonocardiales</taxon>
        <taxon>Pseudonocardiaceae</taxon>
        <taxon>Actinokineospora</taxon>
    </lineage>
</organism>
<evidence type="ECO:0000256" key="1">
    <source>
        <dbReference type="SAM" id="Phobius"/>
    </source>
</evidence>
<keyword evidence="1" id="KW-0812">Transmembrane</keyword>
<feature type="domain" description="DUF4395" evidence="2">
    <location>
        <begin position="13"/>
        <end position="142"/>
    </location>
</feature>
<evidence type="ECO:0000313" key="4">
    <source>
        <dbReference type="Proteomes" id="UP000239203"/>
    </source>
</evidence>
<feature type="transmembrane region" description="Helical" evidence="1">
    <location>
        <begin position="20"/>
        <end position="40"/>
    </location>
</feature>